<dbReference type="EMBL" id="JAUEPP010000009">
    <property type="protein sequence ID" value="KAK3334911.1"/>
    <property type="molecule type" value="Genomic_DNA"/>
</dbReference>
<organism evidence="3 4">
    <name type="scientific">Neurospora tetraspora</name>
    <dbReference type="NCBI Taxonomy" id="94610"/>
    <lineage>
        <taxon>Eukaryota</taxon>
        <taxon>Fungi</taxon>
        <taxon>Dikarya</taxon>
        <taxon>Ascomycota</taxon>
        <taxon>Pezizomycotina</taxon>
        <taxon>Sordariomycetes</taxon>
        <taxon>Sordariomycetidae</taxon>
        <taxon>Sordariales</taxon>
        <taxon>Sordariaceae</taxon>
        <taxon>Neurospora</taxon>
    </lineage>
</organism>
<evidence type="ECO:0000313" key="4">
    <source>
        <dbReference type="Proteomes" id="UP001278500"/>
    </source>
</evidence>
<evidence type="ECO:0000256" key="1">
    <source>
        <dbReference type="SAM" id="MobiDB-lite"/>
    </source>
</evidence>
<feature type="region of interest" description="Disordered" evidence="1">
    <location>
        <begin position="1"/>
        <end position="34"/>
    </location>
</feature>
<reference evidence="3" key="2">
    <citation type="submission" date="2023-06" db="EMBL/GenBank/DDBJ databases">
        <authorList>
            <consortium name="Lawrence Berkeley National Laboratory"/>
            <person name="Haridas S."/>
            <person name="Hensen N."/>
            <person name="Bonometti L."/>
            <person name="Westerberg I."/>
            <person name="Brannstrom I.O."/>
            <person name="Guillou S."/>
            <person name="Cros-Aarteil S."/>
            <person name="Calhoun S."/>
            <person name="Kuo A."/>
            <person name="Mondo S."/>
            <person name="Pangilinan J."/>
            <person name="Riley R."/>
            <person name="Labutti K."/>
            <person name="Andreopoulos B."/>
            <person name="Lipzen A."/>
            <person name="Chen C."/>
            <person name="Yanf M."/>
            <person name="Daum C."/>
            <person name="Ng V."/>
            <person name="Clum A."/>
            <person name="Steindorff A."/>
            <person name="Ohm R."/>
            <person name="Martin F."/>
            <person name="Silar P."/>
            <person name="Natvig D."/>
            <person name="Lalanne C."/>
            <person name="Gautier V."/>
            <person name="Ament-Velasquez S.L."/>
            <person name="Kruys A."/>
            <person name="Hutchinson M.I."/>
            <person name="Powell A.J."/>
            <person name="Barry K."/>
            <person name="Miller A.N."/>
            <person name="Grigoriev I.V."/>
            <person name="Debuchy R."/>
            <person name="Gladieux P."/>
            <person name="Thoren M.H."/>
            <person name="Johannesson H."/>
        </authorList>
    </citation>
    <scope>NUCLEOTIDE SEQUENCE</scope>
    <source>
        <strain evidence="3">CBS 560.94</strain>
    </source>
</reference>
<evidence type="ECO:0000313" key="3">
    <source>
        <dbReference type="EMBL" id="KAK3334911.1"/>
    </source>
</evidence>
<keyword evidence="2" id="KW-0812">Transmembrane</keyword>
<dbReference type="GeneID" id="87864725"/>
<sequence>MRSSEEGHSEHKQRGENGERQSMAEWQNRRRVETQTPAQRVPAFVILNFLLVFPLFSSFSGQGGMSIHIIGLTRSLTLCTAVSAVATARFSLVNKRGS</sequence>
<reference evidence="3" key="1">
    <citation type="journal article" date="2023" name="Mol. Phylogenet. Evol.">
        <title>Genome-scale phylogeny and comparative genomics of the fungal order Sordariales.</title>
        <authorList>
            <person name="Hensen N."/>
            <person name="Bonometti L."/>
            <person name="Westerberg I."/>
            <person name="Brannstrom I.O."/>
            <person name="Guillou S."/>
            <person name="Cros-Aarteil S."/>
            <person name="Calhoun S."/>
            <person name="Haridas S."/>
            <person name="Kuo A."/>
            <person name="Mondo S."/>
            <person name="Pangilinan J."/>
            <person name="Riley R."/>
            <person name="LaButti K."/>
            <person name="Andreopoulos B."/>
            <person name="Lipzen A."/>
            <person name="Chen C."/>
            <person name="Yan M."/>
            <person name="Daum C."/>
            <person name="Ng V."/>
            <person name="Clum A."/>
            <person name="Steindorff A."/>
            <person name="Ohm R.A."/>
            <person name="Martin F."/>
            <person name="Silar P."/>
            <person name="Natvig D.O."/>
            <person name="Lalanne C."/>
            <person name="Gautier V."/>
            <person name="Ament-Velasquez S.L."/>
            <person name="Kruys A."/>
            <person name="Hutchinson M.I."/>
            <person name="Powell A.J."/>
            <person name="Barry K."/>
            <person name="Miller A.N."/>
            <person name="Grigoriev I.V."/>
            <person name="Debuchy R."/>
            <person name="Gladieux P."/>
            <person name="Hiltunen Thoren M."/>
            <person name="Johannesson H."/>
        </authorList>
    </citation>
    <scope>NUCLEOTIDE SEQUENCE</scope>
    <source>
        <strain evidence="3">CBS 560.94</strain>
    </source>
</reference>
<feature type="transmembrane region" description="Helical" evidence="2">
    <location>
        <begin position="65"/>
        <end position="88"/>
    </location>
</feature>
<dbReference type="AlphaFoldDB" id="A0AAE0J2B5"/>
<comment type="caution">
    <text evidence="3">The sequence shown here is derived from an EMBL/GenBank/DDBJ whole genome shotgun (WGS) entry which is preliminary data.</text>
</comment>
<proteinExistence type="predicted"/>
<keyword evidence="4" id="KW-1185">Reference proteome</keyword>
<feature type="non-terminal residue" evidence="3">
    <location>
        <position position="98"/>
    </location>
</feature>
<evidence type="ECO:0000256" key="2">
    <source>
        <dbReference type="SAM" id="Phobius"/>
    </source>
</evidence>
<feature type="transmembrane region" description="Helical" evidence="2">
    <location>
        <begin position="41"/>
        <end position="59"/>
    </location>
</feature>
<feature type="compositionally biased region" description="Basic and acidic residues" evidence="1">
    <location>
        <begin position="1"/>
        <end position="19"/>
    </location>
</feature>
<dbReference type="Proteomes" id="UP001278500">
    <property type="component" value="Unassembled WGS sequence"/>
</dbReference>
<dbReference type="RefSeq" id="XP_062677077.1">
    <property type="nucleotide sequence ID" value="XM_062827571.1"/>
</dbReference>
<name>A0AAE0J2B5_9PEZI</name>
<accession>A0AAE0J2B5</accession>
<gene>
    <name evidence="3" type="ORF">B0H65DRAFT_480350</name>
</gene>
<protein>
    <submittedName>
        <fullName evidence="3">Uncharacterized protein</fullName>
    </submittedName>
</protein>
<keyword evidence="2" id="KW-1133">Transmembrane helix</keyword>
<keyword evidence="2" id="KW-0472">Membrane</keyword>